<dbReference type="Proteomes" id="UP000245320">
    <property type="component" value="Chromosome 12"/>
</dbReference>
<dbReference type="InterPro" id="IPR036034">
    <property type="entry name" value="PDZ_sf"/>
</dbReference>
<dbReference type="PANTHER" id="PTHR12157:SF18">
    <property type="entry name" value="REGULATING SYNAPTIC MEMBRANE EXOCYTOSIS PROTEIN 1"/>
    <property type="match status" value="1"/>
</dbReference>
<dbReference type="GO" id="GO:0042734">
    <property type="term" value="C:presynaptic membrane"/>
    <property type="evidence" value="ECO:0007669"/>
    <property type="project" value="TreeGrafter"/>
</dbReference>
<dbReference type="InterPro" id="IPR001478">
    <property type="entry name" value="PDZ"/>
</dbReference>
<feature type="compositionally biased region" description="Low complexity" evidence="9">
    <location>
        <begin position="174"/>
        <end position="190"/>
    </location>
</feature>
<dbReference type="PROSITE" id="PS50106">
    <property type="entry name" value="PDZ"/>
    <property type="match status" value="1"/>
</dbReference>
<comment type="subcellular location">
    <subcellularLocation>
        <location evidence="8">Synapse</location>
    </subcellularLocation>
</comment>
<keyword evidence="3" id="KW-0677">Repeat</keyword>
<protein>
    <submittedName>
        <fullName evidence="13">Regulating synaptic membrane exocytosis protein 1 isoform X38</fullName>
    </submittedName>
</protein>
<dbReference type="FunFam" id="2.60.40.150:FF:000003">
    <property type="entry name" value="Regulating synaptic membrane exocytosis protein 2"/>
    <property type="match status" value="1"/>
</dbReference>
<dbReference type="GO" id="GO:0042391">
    <property type="term" value="P:regulation of membrane potential"/>
    <property type="evidence" value="ECO:0007669"/>
    <property type="project" value="TreeGrafter"/>
</dbReference>
<dbReference type="CDD" id="cd06714">
    <property type="entry name" value="PDZ_RIM-like"/>
    <property type="match status" value="1"/>
</dbReference>
<evidence type="ECO:0000256" key="8">
    <source>
        <dbReference type="ARBA" id="ARBA00034103"/>
    </source>
</evidence>
<evidence type="ECO:0000259" key="11">
    <source>
        <dbReference type="PROSITE" id="PS50106"/>
    </source>
</evidence>
<dbReference type="InterPro" id="IPR039032">
    <property type="entry name" value="Rim-like"/>
</dbReference>
<keyword evidence="6" id="KW-0862">Zinc</keyword>
<sequence length="790" mass="87848">MCAPGIPVSSEGWEDVKAADPEEGTMEAHRAGAGDLDYYWLDPATWHSRETSPISSHPVTWQPSKEGDRLIGRVILNKRTTMPKESGALLGLKVVGGKMTDVGRLGAFITKVKKGSLADVVGHLRAGDEVLEWNGKPLPGATNEEVYNIILESKSEPQVEIIVSRPIGDIPRIPESSHPPLESSSSSFESQKMERPSISVISPTSPGALKDAPQVLPGQLSVKLWYDKVGHQLIVNVLQATDLPPRVDGRPRNPYVKMYFLPDRSDKSKRRTKTVKKVLEPKWNQTFVYSHVHRRDFRERMLEITVWDQPRVQEEESEFLGEILIELETALLDDEPHWYKLQTHDESSLPLPQPSPFMPRRHVHGESASKKLQRSQRISDSDISDYEVDDAIGVVPPVGYRSSARESKPSTLTVPEQQRTTHHRSRSVSPHRGDDQGRPRSRLPNVPLQRSLDEIHPTRRSRSPTRHHDVSCSPVGHRPGDVDSQCLSEQDRHSRKSERSSTQKQTRKGTASDAERVHRQASPTRSPPADTAFGSPRGRQLPQVPGRSGSAEQESGHKKLKSTIQRSTETGMAAEMRKMVRQPSRESTDGSINSYSSEGNLIFPGVRLGADSQFSDFLDGLGPAQLVGRQTLATPAMGDIQIGMEDKKGQLEVEVIRARSLTQKPGSKSTPAPYVKVYLLENGACIAKKKTRIARKTLDPLYQQSLVFDESPQGKVLQVIVWGDYGRMDHKCFMGVAQILLEELDLSSMVIGWYKLFPPSSLVEPTLTPLTRRASQSSLESSTGPPCIRS</sequence>
<dbReference type="SMART" id="SM00228">
    <property type="entry name" value="PDZ"/>
    <property type="match status" value="1"/>
</dbReference>
<feature type="compositionally biased region" description="Polar residues" evidence="9">
    <location>
        <begin position="409"/>
        <end position="418"/>
    </location>
</feature>
<feature type="region of interest" description="Disordered" evidence="9">
    <location>
        <begin position="344"/>
        <end position="384"/>
    </location>
</feature>
<feature type="region of interest" description="Disordered" evidence="9">
    <location>
        <begin position="172"/>
        <end position="206"/>
    </location>
</feature>
<evidence type="ECO:0000256" key="1">
    <source>
        <dbReference type="ARBA" id="ARBA00022553"/>
    </source>
</evidence>
<gene>
    <name evidence="13" type="primary">RIMS1</name>
</gene>
<dbReference type="GO" id="GO:0050806">
    <property type="term" value="P:positive regulation of synaptic transmission"/>
    <property type="evidence" value="ECO:0007669"/>
    <property type="project" value="TreeGrafter"/>
</dbReference>
<evidence type="ECO:0000256" key="4">
    <source>
        <dbReference type="ARBA" id="ARBA00022771"/>
    </source>
</evidence>
<dbReference type="AlphaFoldDB" id="A0A6J3SA25"/>
<dbReference type="GO" id="GO:0048791">
    <property type="term" value="P:calcium ion-regulated exocytosis of neurotransmitter"/>
    <property type="evidence" value="ECO:0007669"/>
    <property type="project" value="TreeGrafter"/>
</dbReference>
<dbReference type="GO" id="GO:2000300">
    <property type="term" value="P:regulation of synaptic vesicle exocytosis"/>
    <property type="evidence" value="ECO:0007669"/>
    <property type="project" value="TreeGrafter"/>
</dbReference>
<dbReference type="FunFam" id="2.30.42.10:FF:000003">
    <property type="entry name" value="Regulating synaptic membrane exocytosis protein 1, putative"/>
    <property type="match status" value="1"/>
</dbReference>
<keyword evidence="5" id="KW-0221">Differentiation</keyword>
<evidence type="ECO:0000256" key="3">
    <source>
        <dbReference type="ARBA" id="ARBA00022737"/>
    </source>
</evidence>
<dbReference type="PANTHER" id="PTHR12157">
    <property type="entry name" value="REGULATING SYNAPTIC MEMBRANE EXOCYTOSIS PROTEIN"/>
    <property type="match status" value="1"/>
</dbReference>
<dbReference type="CTD" id="22999"/>
<keyword evidence="7" id="KW-0770">Synapse</keyword>
<dbReference type="CDD" id="cd04031">
    <property type="entry name" value="C2A_RIM1alpha"/>
    <property type="match status" value="1"/>
</dbReference>
<dbReference type="Gene3D" id="2.60.40.150">
    <property type="entry name" value="C2 domain"/>
    <property type="match status" value="2"/>
</dbReference>
<evidence type="ECO:0000313" key="13">
    <source>
        <dbReference type="RefSeq" id="XP_033723331.1"/>
    </source>
</evidence>
<dbReference type="CDD" id="cd04028">
    <property type="entry name" value="C2B_RIM1alpha"/>
    <property type="match status" value="1"/>
</dbReference>
<keyword evidence="12" id="KW-1185">Reference proteome</keyword>
<dbReference type="RefSeq" id="XP_033723331.1">
    <property type="nucleotide sequence ID" value="XM_033867440.1"/>
</dbReference>
<dbReference type="InterPro" id="IPR000008">
    <property type="entry name" value="C2_dom"/>
</dbReference>
<evidence type="ECO:0000256" key="7">
    <source>
        <dbReference type="ARBA" id="ARBA00023018"/>
    </source>
</evidence>
<keyword evidence="2" id="KW-0479">Metal-binding</keyword>
<feature type="region of interest" description="Disordered" evidence="9">
    <location>
        <begin position="397"/>
        <end position="593"/>
    </location>
</feature>
<accession>A0A6J3SA25</accession>
<dbReference type="GeneID" id="101324913"/>
<organism evidence="12 13">
    <name type="scientific">Tursiops truncatus</name>
    <name type="common">Atlantic bottle-nosed dolphin</name>
    <name type="synonym">Delphinus truncatus</name>
    <dbReference type="NCBI Taxonomy" id="9739"/>
    <lineage>
        <taxon>Eukaryota</taxon>
        <taxon>Metazoa</taxon>
        <taxon>Chordata</taxon>
        <taxon>Craniata</taxon>
        <taxon>Vertebrata</taxon>
        <taxon>Euteleostomi</taxon>
        <taxon>Mammalia</taxon>
        <taxon>Eutheria</taxon>
        <taxon>Laurasiatheria</taxon>
        <taxon>Artiodactyla</taxon>
        <taxon>Whippomorpha</taxon>
        <taxon>Cetacea</taxon>
        <taxon>Odontoceti</taxon>
        <taxon>Delphinidae</taxon>
        <taxon>Tursiops</taxon>
    </lineage>
</organism>
<evidence type="ECO:0000259" key="10">
    <source>
        <dbReference type="PROSITE" id="PS50004"/>
    </source>
</evidence>
<dbReference type="FunFam" id="2.60.40.150:FF:000001">
    <property type="entry name" value="Regulating synaptic membrane exocytosis 3, isoform CRA_a"/>
    <property type="match status" value="1"/>
</dbReference>
<dbReference type="GO" id="GO:0031267">
    <property type="term" value="F:small GTPase binding"/>
    <property type="evidence" value="ECO:0007669"/>
    <property type="project" value="InterPro"/>
</dbReference>
<feature type="domain" description="PDZ" evidence="11">
    <location>
        <begin position="79"/>
        <end position="165"/>
    </location>
</feature>
<evidence type="ECO:0000313" key="12">
    <source>
        <dbReference type="Proteomes" id="UP000245320"/>
    </source>
</evidence>
<keyword evidence="1" id="KW-0597">Phosphoprotein</keyword>
<dbReference type="InterPro" id="IPR035892">
    <property type="entry name" value="C2_domain_sf"/>
</dbReference>
<dbReference type="GO" id="GO:0048167">
    <property type="term" value="P:regulation of synaptic plasticity"/>
    <property type="evidence" value="ECO:0007669"/>
    <property type="project" value="TreeGrafter"/>
</dbReference>
<dbReference type="GO" id="GO:0008270">
    <property type="term" value="F:zinc ion binding"/>
    <property type="evidence" value="ECO:0007669"/>
    <property type="project" value="UniProtKB-KW"/>
</dbReference>
<dbReference type="Pfam" id="PF00168">
    <property type="entry name" value="C2"/>
    <property type="match status" value="2"/>
</dbReference>
<evidence type="ECO:0000256" key="9">
    <source>
        <dbReference type="SAM" id="MobiDB-lite"/>
    </source>
</evidence>
<evidence type="ECO:0000256" key="2">
    <source>
        <dbReference type="ARBA" id="ARBA00022723"/>
    </source>
</evidence>
<dbReference type="PROSITE" id="PS50004">
    <property type="entry name" value="C2"/>
    <property type="match status" value="2"/>
</dbReference>
<feature type="compositionally biased region" description="Basic and acidic residues" evidence="9">
    <location>
        <begin position="489"/>
        <end position="501"/>
    </location>
</feature>
<feature type="compositionally biased region" description="Basic and acidic residues" evidence="9">
    <location>
        <begin position="575"/>
        <end position="588"/>
    </location>
</feature>
<evidence type="ECO:0000256" key="6">
    <source>
        <dbReference type="ARBA" id="ARBA00022833"/>
    </source>
</evidence>
<dbReference type="SUPFAM" id="SSF49562">
    <property type="entry name" value="C2 domain (Calcium/lipid-binding domain, CaLB)"/>
    <property type="match status" value="2"/>
</dbReference>
<dbReference type="GO" id="GO:0030154">
    <property type="term" value="P:cell differentiation"/>
    <property type="evidence" value="ECO:0007669"/>
    <property type="project" value="UniProtKB-KW"/>
</dbReference>
<feature type="domain" description="C2" evidence="10">
    <location>
        <begin position="636"/>
        <end position="754"/>
    </location>
</feature>
<dbReference type="GO" id="GO:0044325">
    <property type="term" value="F:transmembrane transporter binding"/>
    <property type="evidence" value="ECO:0007669"/>
    <property type="project" value="TreeGrafter"/>
</dbReference>
<evidence type="ECO:0000256" key="5">
    <source>
        <dbReference type="ARBA" id="ARBA00022782"/>
    </source>
</evidence>
<dbReference type="Gene3D" id="2.30.42.10">
    <property type="match status" value="1"/>
</dbReference>
<feature type="domain" description="C2" evidence="10">
    <location>
        <begin position="216"/>
        <end position="339"/>
    </location>
</feature>
<dbReference type="SMART" id="SM00239">
    <property type="entry name" value="C2"/>
    <property type="match status" value="2"/>
</dbReference>
<name>A0A6J3SA25_TURTR</name>
<dbReference type="SUPFAM" id="SSF50156">
    <property type="entry name" value="PDZ domain-like"/>
    <property type="match status" value="1"/>
</dbReference>
<dbReference type="GO" id="GO:0048788">
    <property type="term" value="C:cytoskeleton of presynaptic active zone"/>
    <property type="evidence" value="ECO:0007669"/>
    <property type="project" value="TreeGrafter"/>
</dbReference>
<proteinExistence type="predicted"/>
<dbReference type="Pfam" id="PF00595">
    <property type="entry name" value="PDZ"/>
    <property type="match status" value="1"/>
</dbReference>
<reference evidence="13" key="1">
    <citation type="submission" date="2025-08" db="UniProtKB">
        <authorList>
            <consortium name="RefSeq"/>
        </authorList>
    </citation>
    <scope>IDENTIFICATION</scope>
    <source>
        <tissue evidence="13">Spleen</tissue>
    </source>
</reference>
<keyword evidence="4" id="KW-0863">Zinc-finger</keyword>